<comment type="caution">
    <text evidence="2">The sequence shown here is derived from an EMBL/GenBank/DDBJ whole genome shotgun (WGS) entry which is preliminary data.</text>
</comment>
<evidence type="ECO:0000256" key="1">
    <source>
        <dbReference type="SAM" id="MobiDB-lite"/>
    </source>
</evidence>
<feature type="region of interest" description="Disordered" evidence="1">
    <location>
        <begin position="1"/>
        <end position="24"/>
    </location>
</feature>
<feature type="compositionally biased region" description="Low complexity" evidence="1">
    <location>
        <begin position="1"/>
        <end position="12"/>
    </location>
</feature>
<evidence type="ECO:0000313" key="2">
    <source>
        <dbReference type="EMBL" id="KAG1570405.1"/>
    </source>
</evidence>
<name>A0A9P6Z4F0_9FUNG</name>
<sequence length="96" mass="10510">MTTTNNNNSNSNDPFVHIPNQGEDTTVSAQDMLKLLESLELDPSSVPELQALYESAKNGKPVERDSLMNVVSSLLTNDSQHLGELTSSIGNFEIEF</sequence>
<dbReference type="EMBL" id="JAANIU010000743">
    <property type="protein sequence ID" value="KAG1570405.1"/>
    <property type="molecule type" value="Genomic_DNA"/>
</dbReference>
<protein>
    <submittedName>
        <fullName evidence="2">Uncharacterized protein</fullName>
    </submittedName>
</protein>
<gene>
    <name evidence="2" type="ORF">G6F50_005521</name>
</gene>
<dbReference type="Proteomes" id="UP000740926">
    <property type="component" value="Unassembled WGS sequence"/>
</dbReference>
<dbReference type="AlphaFoldDB" id="A0A9P6Z4F0"/>
<dbReference type="OMA" id="NFDIQFR"/>
<accession>A0A9P6Z4F0</accession>
<keyword evidence="3" id="KW-1185">Reference proteome</keyword>
<organism evidence="2 3">
    <name type="scientific">Rhizopus delemar</name>
    <dbReference type="NCBI Taxonomy" id="936053"/>
    <lineage>
        <taxon>Eukaryota</taxon>
        <taxon>Fungi</taxon>
        <taxon>Fungi incertae sedis</taxon>
        <taxon>Mucoromycota</taxon>
        <taxon>Mucoromycotina</taxon>
        <taxon>Mucoromycetes</taxon>
        <taxon>Mucorales</taxon>
        <taxon>Mucorineae</taxon>
        <taxon>Rhizopodaceae</taxon>
        <taxon>Rhizopus</taxon>
    </lineage>
</organism>
<proteinExistence type="predicted"/>
<evidence type="ECO:0000313" key="3">
    <source>
        <dbReference type="Proteomes" id="UP000740926"/>
    </source>
</evidence>
<reference evidence="2 3" key="1">
    <citation type="journal article" date="2020" name="Microb. Genom.">
        <title>Genetic diversity of clinical and environmental Mucorales isolates obtained from an investigation of mucormycosis cases among solid organ transplant recipients.</title>
        <authorList>
            <person name="Nguyen M.H."/>
            <person name="Kaul D."/>
            <person name="Muto C."/>
            <person name="Cheng S.J."/>
            <person name="Richter R.A."/>
            <person name="Bruno V.M."/>
            <person name="Liu G."/>
            <person name="Beyhan S."/>
            <person name="Sundermann A.J."/>
            <person name="Mounaud S."/>
            <person name="Pasculle A.W."/>
            <person name="Nierman W.C."/>
            <person name="Driscoll E."/>
            <person name="Cumbie R."/>
            <person name="Clancy C.J."/>
            <person name="Dupont C.L."/>
        </authorList>
    </citation>
    <scope>NUCLEOTIDE SEQUENCE [LARGE SCALE GENOMIC DNA]</scope>
    <source>
        <strain evidence="2 3">GL24</strain>
    </source>
</reference>